<dbReference type="Proteomes" id="UP001153620">
    <property type="component" value="Chromosome 4"/>
</dbReference>
<keyword evidence="3" id="KW-1185">Reference proteome</keyword>
<evidence type="ECO:0000313" key="3">
    <source>
        <dbReference type="Proteomes" id="UP001153620"/>
    </source>
</evidence>
<reference evidence="2" key="2">
    <citation type="submission" date="2022-10" db="EMBL/GenBank/DDBJ databases">
        <authorList>
            <consortium name="ENA_rothamsted_submissions"/>
            <consortium name="culmorum"/>
            <person name="King R."/>
        </authorList>
    </citation>
    <scope>NUCLEOTIDE SEQUENCE</scope>
</reference>
<accession>A0A9N9S552</accession>
<dbReference type="EMBL" id="OU895880">
    <property type="protein sequence ID" value="CAG9810583.1"/>
    <property type="molecule type" value="Genomic_DNA"/>
</dbReference>
<feature type="transmembrane region" description="Helical" evidence="1">
    <location>
        <begin position="346"/>
        <end position="370"/>
    </location>
</feature>
<evidence type="ECO:0000313" key="2">
    <source>
        <dbReference type="EMBL" id="CAG9810583.1"/>
    </source>
</evidence>
<protein>
    <submittedName>
        <fullName evidence="2">Uncharacterized protein</fullName>
    </submittedName>
</protein>
<dbReference type="AlphaFoldDB" id="A0A9N9S552"/>
<feature type="transmembrane region" description="Helical" evidence="1">
    <location>
        <begin position="20"/>
        <end position="42"/>
    </location>
</feature>
<feature type="transmembrane region" description="Helical" evidence="1">
    <location>
        <begin position="382"/>
        <end position="402"/>
    </location>
</feature>
<proteinExistence type="predicted"/>
<keyword evidence="1" id="KW-1133">Transmembrane helix</keyword>
<keyword evidence="1" id="KW-0472">Membrane</keyword>
<name>A0A9N9S552_9DIPT</name>
<keyword evidence="1" id="KW-0812">Transmembrane</keyword>
<feature type="transmembrane region" description="Helical" evidence="1">
    <location>
        <begin position="173"/>
        <end position="200"/>
    </location>
</feature>
<evidence type="ECO:0000256" key="1">
    <source>
        <dbReference type="SAM" id="Phobius"/>
    </source>
</evidence>
<gene>
    <name evidence="2" type="ORF">CHIRRI_LOCUS13396</name>
</gene>
<feature type="transmembrane region" description="Helical" evidence="1">
    <location>
        <begin position="292"/>
        <end position="310"/>
    </location>
</feature>
<organism evidence="2 3">
    <name type="scientific">Chironomus riparius</name>
    <dbReference type="NCBI Taxonomy" id="315576"/>
    <lineage>
        <taxon>Eukaryota</taxon>
        <taxon>Metazoa</taxon>
        <taxon>Ecdysozoa</taxon>
        <taxon>Arthropoda</taxon>
        <taxon>Hexapoda</taxon>
        <taxon>Insecta</taxon>
        <taxon>Pterygota</taxon>
        <taxon>Neoptera</taxon>
        <taxon>Endopterygota</taxon>
        <taxon>Diptera</taxon>
        <taxon>Nematocera</taxon>
        <taxon>Chironomoidea</taxon>
        <taxon>Chironomidae</taxon>
        <taxon>Chironominae</taxon>
        <taxon>Chironomus</taxon>
    </lineage>
</organism>
<reference evidence="2" key="1">
    <citation type="submission" date="2022-01" db="EMBL/GenBank/DDBJ databases">
        <authorList>
            <person name="King R."/>
        </authorList>
    </citation>
    <scope>NUCLEOTIDE SEQUENCE</scope>
</reference>
<sequence>MTVPRASQFCCLSLKFVNQVWVWVHFVLLVFAYLTTISIGAIRLLKLNYDDYTTAKDEILRIIEKEIKVEINEKCYLRESYQTQQGILNLNPKLCHLPIKSLRRSLNEYLYSSKLGCSLHNSDGPHNDLPLPPQWHQKVLIRLQCEVVAVLKMMKFAAIPSINCFDIKKISIILCWIDFIASILGVVAAAAFGFVGIIIVNDEQQKHLIADYISQYLTVNSDVICIKIKATSILQLTTSPTDNADNLEFPFHFVARIQTDRRVFIIIFEGIHKMAPKIKIVSGCFDLKNGNLFWSYFVVLFEVSLIITRLRTSEPTKAKALALIPALSEYEDYFNKPIWIKPYMTLQLLSGFIFLFISLLYLFSFLLIIGHRVGDLMCFYTTVYFIESAFSFYMFICVYSLYKEMTKGDENKPNEVMYLKDNDVQVLSVNYQ</sequence>